<name>A0A3P7N8N9_DIBLA</name>
<reference evidence="1 2" key="1">
    <citation type="submission" date="2018-11" db="EMBL/GenBank/DDBJ databases">
        <authorList>
            <consortium name="Pathogen Informatics"/>
        </authorList>
    </citation>
    <scope>NUCLEOTIDE SEQUENCE [LARGE SCALE GENOMIC DNA]</scope>
</reference>
<sequence>MWAVMTVAPLTPIAVKESPAYNSCDDSINDGIMRHALSKLCERFQLLHGPVSTATDEMALATVKANLATFFKTELATLDLMRYDLMDWFDGICNFHIDADTFANMEKLLQQITYSCNSVKQTALLFDAKLAWYVSMLTLCPPPLPPLVYLLV</sequence>
<dbReference type="Proteomes" id="UP000281553">
    <property type="component" value="Unassembled WGS sequence"/>
</dbReference>
<protein>
    <submittedName>
        <fullName evidence="1">Uncharacterized protein</fullName>
    </submittedName>
</protein>
<organism evidence="1 2">
    <name type="scientific">Dibothriocephalus latus</name>
    <name type="common">Fish tapeworm</name>
    <name type="synonym">Diphyllobothrium latum</name>
    <dbReference type="NCBI Taxonomy" id="60516"/>
    <lineage>
        <taxon>Eukaryota</taxon>
        <taxon>Metazoa</taxon>
        <taxon>Spiralia</taxon>
        <taxon>Lophotrochozoa</taxon>
        <taxon>Platyhelminthes</taxon>
        <taxon>Cestoda</taxon>
        <taxon>Eucestoda</taxon>
        <taxon>Diphyllobothriidea</taxon>
        <taxon>Diphyllobothriidae</taxon>
        <taxon>Dibothriocephalus</taxon>
    </lineage>
</organism>
<proteinExistence type="predicted"/>
<evidence type="ECO:0000313" key="2">
    <source>
        <dbReference type="Proteomes" id="UP000281553"/>
    </source>
</evidence>
<gene>
    <name evidence="1" type="ORF">DILT_LOCUS16172</name>
</gene>
<dbReference type="EMBL" id="UYRU01083391">
    <property type="protein sequence ID" value="VDN33193.1"/>
    <property type="molecule type" value="Genomic_DNA"/>
</dbReference>
<accession>A0A3P7N8N9</accession>
<dbReference type="AlphaFoldDB" id="A0A3P7N8N9"/>
<dbReference type="OrthoDB" id="2139348at2759"/>
<evidence type="ECO:0000313" key="1">
    <source>
        <dbReference type="EMBL" id="VDN33193.1"/>
    </source>
</evidence>
<keyword evidence="2" id="KW-1185">Reference proteome</keyword>